<proteinExistence type="predicted"/>
<dbReference type="InterPro" id="IPR052432">
    <property type="entry name" value="PITP/CRAL-TRIO"/>
</dbReference>
<dbReference type="SUPFAM" id="SSF52087">
    <property type="entry name" value="CRAL/TRIO domain"/>
    <property type="match status" value="1"/>
</dbReference>
<dbReference type="RefSeq" id="XP_056050090.1">
    <property type="nucleotide sequence ID" value="XM_056193010.1"/>
</dbReference>
<sequence>MSTTTATTTIPEGNVGNLTTQQEAKLRQFWGTIFKLYDLYESKDPEVQAALKNCATQANAPVQKSRFGLFGGGKKASAEDTNAIALVEKQLGLGAADENDKFGLRKQFMEMLSKHSAESARAMILEAVKHDHPDALALRFLRARKWEVDKGIIMMFSAMDWRTSKSKVDSDIMYNGEAGGARDEKSSDPNTKVLAHDFMRQLRMGKGFLHGTDKEGRPISYVRARLHKPFDGKNESLERFIVYNIETGRMVLNPPIETACLVFDLSGFTLANLDYVPIKYIIQSFEANYPESLGVILVHNAPWVFKSVWKIIHGWLDPVVASKVHFTNGRDGADGITNHIAPDRLIKELGGDLDWEYKYVEPVEGENDIMKDTATRDRLQAERQEIANRFEAATRKWVEASTPEINAERASLAKELCVNYWKLDPYIRARSLYDRNGNMRGGKKVAWYEDEKAAAAAEDKAADNATVKSEETFVDAGTDGELAATAKAVDALNIDEKTPLPTTTNAVAA</sequence>
<comment type="caution">
    <text evidence="2">The sequence shown here is derived from an EMBL/GenBank/DDBJ whole genome shotgun (WGS) entry which is preliminary data.</text>
</comment>
<dbReference type="GeneID" id="80888853"/>
<dbReference type="InterPro" id="IPR011074">
    <property type="entry name" value="CRAL/TRIO_N_dom"/>
</dbReference>
<dbReference type="SMART" id="SM01100">
    <property type="entry name" value="CRAL_TRIO_N"/>
    <property type="match status" value="1"/>
</dbReference>
<evidence type="ECO:0000313" key="3">
    <source>
        <dbReference type="Proteomes" id="UP001144673"/>
    </source>
</evidence>
<evidence type="ECO:0000259" key="1">
    <source>
        <dbReference type="PROSITE" id="PS50191"/>
    </source>
</evidence>
<reference evidence="2" key="1">
    <citation type="journal article" date="2023" name="Access Microbiol">
        <title>De-novo genome assembly for Akanthomyces muscarius, a biocontrol agent of insect agricultural pests.</title>
        <authorList>
            <person name="Erdos Z."/>
            <person name="Studholme D.J."/>
            <person name="Raymond B."/>
            <person name="Sharma M."/>
        </authorList>
    </citation>
    <scope>NUCLEOTIDE SEQUENCE</scope>
    <source>
        <strain evidence="2">Ve6</strain>
    </source>
</reference>
<dbReference type="SMART" id="SM00516">
    <property type="entry name" value="SEC14"/>
    <property type="match status" value="1"/>
</dbReference>
<dbReference type="SUPFAM" id="SSF46938">
    <property type="entry name" value="CRAL/TRIO N-terminal domain"/>
    <property type="match status" value="1"/>
</dbReference>
<dbReference type="InterPro" id="IPR036273">
    <property type="entry name" value="CRAL/TRIO_N_dom_sf"/>
</dbReference>
<organism evidence="2 3">
    <name type="scientific">Akanthomyces muscarius</name>
    <name type="common">Entomopathogenic fungus</name>
    <name type="synonym">Lecanicillium muscarium</name>
    <dbReference type="NCBI Taxonomy" id="2231603"/>
    <lineage>
        <taxon>Eukaryota</taxon>
        <taxon>Fungi</taxon>
        <taxon>Dikarya</taxon>
        <taxon>Ascomycota</taxon>
        <taxon>Pezizomycotina</taxon>
        <taxon>Sordariomycetes</taxon>
        <taxon>Hypocreomycetidae</taxon>
        <taxon>Hypocreales</taxon>
        <taxon>Cordycipitaceae</taxon>
        <taxon>Akanthomyces</taxon>
    </lineage>
</organism>
<dbReference type="Pfam" id="PF00650">
    <property type="entry name" value="CRAL_TRIO"/>
    <property type="match status" value="1"/>
</dbReference>
<dbReference type="EMBL" id="JAJHUN010000010">
    <property type="protein sequence ID" value="KAJ4147149.1"/>
    <property type="molecule type" value="Genomic_DNA"/>
</dbReference>
<evidence type="ECO:0000313" key="2">
    <source>
        <dbReference type="EMBL" id="KAJ4147149.1"/>
    </source>
</evidence>
<dbReference type="Proteomes" id="UP001144673">
    <property type="component" value="Chromosome 3"/>
</dbReference>
<dbReference type="Gene3D" id="3.40.525.10">
    <property type="entry name" value="CRAL-TRIO lipid binding domain"/>
    <property type="match status" value="1"/>
</dbReference>
<dbReference type="CDD" id="cd00170">
    <property type="entry name" value="SEC14"/>
    <property type="match status" value="1"/>
</dbReference>
<name>A0A9W8Q5D0_AKAMU</name>
<dbReference type="KEGG" id="amus:LMH87_001694"/>
<dbReference type="InterPro" id="IPR001251">
    <property type="entry name" value="CRAL-TRIO_dom"/>
</dbReference>
<dbReference type="PANTHER" id="PTHR46590">
    <property type="entry name" value="PHOSPHATIDYLINOSITOL TRANSFER PROTEIN CSR1-RELATED"/>
    <property type="match status" value="1"/>
</dbReference>
<dbReference type="AlphaFoldDB" id="A0A9W8Q5D0"/>
<dbReference type="PROSITE" id="PS50191">
    <property type="entry name" value="CRAL_TRIO"/>
    <property type="match status" value="1"/>
</dbReference>
<dbReference type="InterPro" id="IPR036865">
    <property type="entry name" value="CRAL-TRIO_dom_sf"/>
</dbReference>
<dbReference type="Pfam" id="PF03765">
    <property type="entry name" value="CRAL_TRIO_N"/>
    <property type="match status" value="1"/>
</dbReference>
<keyword evidence="3" id="KW-1185">Reference proteome</keyword>
<feature type="domain" description="CRAL-TRIO" evidence="1">
    <location>
        <begin position="209"/>
        <end position="357"/>
    </location>
</feature>
<accession>A0A9W8Q5D0</accession>
<protein>
    <recommendedName>
        <fullName evidence="1">CRAL-TRIO domain-containing protein</fullName>
    </recommendedName>
</protein>
<gene>
    <name evidence="2" type="ORF">LMH87_001694</name>
</gene>
<dbReference type="PANTHER" id="PTHR46590:SF1">
    <property type="entry name" value="PHOSPHATIDYLINOSITOL TRANSFER PROTEIN CSR1"/>
    <property type="match status" value="1"/>
</dbReference>